<sequence>MTSQEVQILHLNSNHNKINKNNYFVYRNIMIFKIAHLKNMITELIVLLAIISHVIIGGVMYCNIYLHLVDYLRKVTPVIYIIYCSEFTLIHSSKTLCVPWDNFLWYPIFQLYYGTKTLKESIHLFLFYLTAYKHNIRILGEYLHHLVSILYEMYVPGYPHQVKMPTSCSNSTHNFALNLSGCIELIIRNESSSIFDRRTLISILAGGP</sequence>
<name>A0A6G0U3J6_APHGL</name>
<accession>A0A6G0U3J6</accession>
<evidence type="ECO:0000256" key="1">
    <source>
        <dbReference type="SAM" id="Phobius"/>
    </source>
</evidence>
<keyword evidence="1" id="KW-0472">Membrane</keyword>
<evidence type="ECO:0000313" key="3">
    <source>
        <dbReference type="Proteomes" id="UP000475862"/>
    </source>
</evidence>
<dbReference type="EMBL" id="VYZN01000009">
    <property type="protein sequence ID" value="KAE9543199.1"/>
    <property type="molecule type" value="Genomic_DNA"/>
</dbReference>
<organism evidence="2 3">
    <name type="scientific">Aphis glycines</name>
    <name type="common">Soybean aphid</name>
    <dbReference type="NCBI Taxonomy" id="307491"/>
    <lineage>
        <taxon>Eukaryota</taxon>
        <taxon>Metazoa</taxon>
        <taxon>Ecdysozoa</taxon>
        <taxon>Arthropoda</taxon>
        <taxon>Hexapoda</taxon>
        <taxon>Insecta</taxon>
        <taxon>Pterygota</taxon>
        <taxon>Neoptera</taxon>
        <taxon>Paraneoptera</taxon>
        <taxon>Hemiptera</taxon>
        <taxon>Sternorrhyncha</taxon>
        <taxon>Aphidomorpha</taxon>
        <taxon>Aphidoidea</taxon>
        <taxon>Aphididae</taxon>
        <taxon>Aphidini</taxon>
        <taxon>Aphis</taxon>
        <taxon>Aphis</taxon>
    </lineage>
</organism>
<dbReference type="Proteomes" id="UP000475862">
    <property type="component" value="Unassembled WGS sequence"/>
</dbReference>
<reference evidence="2 3" key="1">
    <citation type="submission" date="2019-08" db="EMBL/GenBank/DDBJ databases">
        <title>The genome of the soybean aphid Biotype 1, its phylome, world population structure and adaptation to the North American continent.</title>
        <authorList>
            <person name="Giordano R."/>
            <person name="Donthu R.K."/>
            <person name="Hernandez A.G."/>
            <person name="Wright C.L."/>
            <person name="Zimin A.V."/>
        </authorList>
    </citation>
    <scope>NUCLEOTIDE SEQUENCE [LARGE SCALE GENOMIC DNA]</scope>
    <source>
        <tissue evidence="2">Whole aphids</tissue>
    </source>
</reference>
<feature type="transmembrane region" description="Helical" evidence="1">
    <location>
        <begin position="44"/>
        <end position="66"/>
    </location>
</feature>
<evidence type="ECO:0000313" key="2">
    <source>
        <dbReference type="EMBL" id="KAE9543199.1"/>
    </source>
</evidence>
<gene>
    <name evidence="2" type="ORF">AGLY_003110</name>
</gene>
<proteinExistence type="predicted"/>
<dbReference type="AlphaFoldDB" id="A0A6G0U3J6"/>
<keyword evidence="1" id="KW-0812">Transmembrane</keyword>
<comment type="caution">
    <text evidence="2">The sequence shown here is derived from an EMBL/GenBank/DDBJ whole genome shotgun (WGS) entry which is preliminary data.</text>
</comment>
<keyword evidence="3" id="KW-1185">Reference proteome</keyword>
<keyword evidence="1" id="KW-1133">Transmembrane helix</keyword>
<protein>
    <submittedName>
        <fullName evidence="2">Uncharacterized protein</fullName>
    </submittedName>
</protein>